<evidence type="ECO:0000256" key="2">
    <source>
        <dbReference type="ARBA" id="ARBA00022692"/>
    </source>
</evidence>
<dbReference type="PROSITE" id="PS00018">
    <property type="entry name" value="EF_HAND_1"/>
    <property type="match status" value="1"/>
</dbReference>
<proteinExistence type="predicted"/>
<dbReference type="GO" id="GO:0005509">
    <property type="term" value="F:calcium ion binding"/>
    <property type="evidence" value="ECO:0007669"/>
    <property type="project" value="InterPro"/>
</dbReference>
<organism evidence="11 12">
    <name type="scientific">Cymbomonas tetramitiformis</name>
    <dbReference type="NCBI Taxonomy" id="36881"/>
    <lineage>
        <taxon>Eukaryota</taxon>
        <taxon>Viridiplantae</taxon>
        <taxon>Chlorophyta</taxon>
        <taxon>Pyramimonadophyceae</taxon>
        <taxon>Pyramimonadales</taxon>
        <taxon>Pyramimonadaceae</taxon>
        <taxon>Cymbomonas</taxon>
    </lineage>
</organism>
<dbReference type="InterPro" id="IPR050726">
    <property type="entry name" value="mGluR"/>
</dbReference>
<evidence type="ECO:0000256" key="7">
    <source>
        <dbReference type="SAM" id="MobiDB-lite"/>
    </source>
</evidence>
<reference evidence="11 12" key="1">
    <citation type="journal article" date="2015" name="Genome Biol. Evol.">
        <title>Comparative Genomics of a Bacterivorous Green Alga Reveals Evolutionary Causalities and Consequences of Phago-Mixotrophic Mode of Nutrition.</title>
        <authorList>
            <person name="Burns J.A."/>
            <person name="Paasch A."/>
            <person name="Narechania A."/>
            <person name="Kim E."/>
        </authorList>
    </citation>
    <scope>NUCLEOTIDE SEQUENCE [LARGE SCALE GENOMIC DNA]</scope>
    <source>
        <strain evidence="11 12">PLY_AMNH</strain>
    </source>
</reference>
<dbReference type="PROSITE" id="PS50222">
    <property type="entry name" value="EF_HAND_2"/>
    <property type="match status" value="1"/>
</dbReference>
<feature type="transmembrane region" description="Helical" evidence="8">
    <location>
        <begin position="1900"/>
        <end position="1921"/>
    </location>
</feature>
<name>A0AAE0LF88_9CHLO</name>
<evidence type="ECO:0000259" key="10">
    <source>
        <dbReference type="PROSITE" id="PS50222"/>
    </source>
</evidence>
<evidence type="ECO:0000256" key="4">
    <source>
        <dbReference type="ARBA" id="ARBA00023136"/>
    </source>
</evidence>
<evidence type="ECO:0000313" key="12">
    <source>
        <dbReference type="Proteomes" id="UP001190700"/>
    </source>
</evidence>
<keyword evidence="3 8" id="KW-1133">Transmembrane helix</keyword>
<dbReference type="Pfam" id="PF01094">
    <property type="entry name" value="ANF_receptor"/>
    <property type="match status" value="3"/>
</dbReference>
<feature type="region of interest" description="Disordered" evidence="7">
    <location>
        <begin position="87"/>
        <end position="114"/>
    </location>
</feature>
<feature type="region of interest" description="Disordered" evidence="7">
    <location>
        <begin position="2288"/>
        <end position="2316"/>
    </location>
</feature>
<evidence type="ECO:0000313" key="11">
    <source>
        <dbReference type="EMBL" id="KAK3282620.1"/>
    </source>
</evidence>
<dbReference type="GO" id="GO:0004930">
    <property type="term" value="F:G protein-coupled receptor activity"/>
    <property type="evidence" value="ECO:0007669"/>
    <property type="project" value="InterPro"/>
</dbReference>
<feature type="chain" id="PRO_5042075101" description="EF-hand domain-containing protein" evidence="9">
    <location>
        <begin position="27"/>
        <end position="2316"/>
    </location>
</feature>
<dbReference type="InterPro" id="IPR002048">
    <property type="entry name" value="EF_hand_dom"/>
</dbReference>
<feature type="transmembrane region" description="Helical" evidence="8">
    <location>
        <begin position="1661"/>
        <end position="1681"/>
    </location>
</feature>
<feature type="compositionally biased region" description="Basic and acidic residues" evidence="7">
    <location>
        <begin position="104"/>
        <end position="113"/>
    </location>
</feature>
<dbReference type="InterPro" id="IPR028082">
    <property type="entry name" value="Peripla_BP_I"/>
</dbReference>
<evidence type="ECO:0000256" key="1">
    <source>
        <dbReference type="ARBA" id="ARBA00004141"/>
    </source>
</evidence>
<evidence type="ECO:0000256" key="5">
    <source>
        <dbReference type="ARBA" id="ARBA00023170"/>
    </source>
</evidence>
<keyword evidence="5" id="KW-0675">Receptor</keyword>
<evidence type="ECO:0000256" key="9">
    <source>
        <dbReference type="SAM" id="SignalP"/>
    </source>
</evidence>
<dbReference type="PANTHER" id="PTHR24060">
    <property type="entry name" value="METABOTROPIC GLUTAMATE RECEPTOR"/>
    <property type="match status" value="1"/>
</dbReference>
<keyword evidence="6" id="KW-0325">Glycoprotein</keyword>
<keyword evidence="9" id="KW-0732">Signal</keyword>
<dbReference type="InterPro" id="IPR001828">
    <property type="entry name" value="ANF_lig-bd_rcpt"/>
</dbReference>
<dbReference type="InterPro" id="IPR018247">
    <property type="entry name" value="EF_Hand_1_Ca_BS"/>
</dbReference>
<dbReference type="SUPFAM" id="SSF53822">
    <property type="entry name" value="Periplasmic binding protein-like I"/>
    <property type="match status" value="3"/>
</dbReference>
<dbReference type="InterPro" id="IPR000337">
    <property type="entry name" value="GPCR_3"/>
</dbReference>
<sequence length="2316" mass="250913">MPAARKGLCLALVLRLLCLAPQASLSTSWHEPNDDASFVELASSAFQKLDADSSGCISFSEYLTFAAANSRNLSTSYIPGIQLVPPSSQRRLKSSTDGSSSLERPSELDKSRQQDVAPIALERADRHSQGQAEKAVQPRSLMHLEARSVRADNSEDLSTANRSEVHIGFALALFNPDESASWDTRAWAGAKLAIDDLNRDDTILPNVQLVFSLRDSKCDGSHAVAAALDLYEAGVEAVVGNTCSGATLSSNLLLGYYNIPQISGTASSAELSSPGDSGEDPYPYFMRTMPSDAYQARSIADVAHFYGWSSVATVASQDSYGLTGIEAFHKAAAALGITIAVSLTYDAATEDFSEVVQGLKQSRVYIIVVFGYAEGMGRLMEQAYAARVGGSGFVWLGSESTADPATWETMSEDLTEAERNEIMRGYLGVLPYVNTSTPEYQGFAERWAAQPATVSASGECSDEVDASGAPIWMRYDVDDNLTSYDACIGSNFSRLEEVRAFAAASLYDAVYVVARALHQLLEVDGREEVVGAELREAMLAQFFVGASGTIKFDSLGDRSEGIAYELVNHAGNSSLQRVGLWHTDNGYEECAGEAGCEAVVWSTDDTTVPAHSRYVEVGMLHGLFKLDGEKIDSYAVAAASLAIEDINRDERILPHCRLLMIFRDDKCEEDNSAAFALVAEGAQVVIGTGCSRSSVAAQELLRNYEIPQISGGATSPALSSPEGKGGEDAYPYFMRTSISDYYSGYAMAEVVAHYNWTYVATVAVDDPFGEYGMEAFHNAAATFNITIAAALMFEYGTSDFSEVVQGLLQSRAYIIVVMIFKESIGPLMEQAYAAGVGGEGFVWLNNAPWDAAWETMSESLSEAEKNRIMKGALGITVHLNTSTPEYQGFAERWAAQPATVSASGECSDEVDASGAPIWMRYDVDDNLTSYDACVGLNFTTLGSPASLEGVSATNDAAHVVAMALHQLLYVQNLSSVTGPALNEAMLAQSFVGASGRVAFDSLGDRSEGIGYELLNHNGNMSWQRMGLWDATAGYKECAGEPGCETAVWSLENERPKKSLSSRLGIAMDLGRSALVDRMAAAKLAIDDINRNDAILRDVELVFSLQDSKCDASHAFRAAESLYEADVDVVIGNTCSSATLSSQEVLPARSIPQISGSSSSTELSSAGDSGEDPYPYFMRTMPSDAYQARSIAHVAHFYGWSSVGTVASQDSYGLMGIEAFHKAAAALGITIAVSLTYDAATEDFSEVVQGLKQSRVYIIVVFGYAEGMGRLMEQAYAARVGGSGFVWLGSESTADPATWETMSEDLTEAERNEIMRGYLGVLPYVNTSTPEYQGFAERWVAQPATVSASGECSDEVDASGAPIWMRYDVDDNLTSYDACIGSNFSSLEESAGAGLVVVYDAVYVVARALHQLLEVDGREEVVGAELREAMLAQFFVGASGTIKFDSLGDRSEGIAYELVNHAGNSSLQRVGLWHTDNGYEECAGEAGCEAVVWSTGSEVPQDGVCGPGSVFNVSSCEPCALGSFHDQDNGTCVPCSPGAVSWEVGETSCAWCRDLGKGYYQDASGQSACHDCPLGADCSSGNSVVGEPGYWRESFQQDHFFECYNEALCTGETAPYAGPGCAEGHEGPFCLVCAAGFARAQPFTRDECEACRKDHGSSSYHFWVWFTACLMVALLALTFLYLPFIRHLRASRTPPYLAGAGVKGDCGPRKSAATDDGVPGGHPGVRVAGEMAAVPEVTVQNMETIRAMTIRNQESLWWMVQLGAHFGECVGQAILGFFGLSKELAEELSDIAESGFDGTQTLGKEILASVIAFTQVIGAFRACAVEWPPCLDSVFSVLDFTAWLNINSLDIQCMMKDRGLHYSTMLTLTGAAMVASFFLVMGVLAEACIRSSDSLKVFRMANLKAVIFTLFLSYPIFAARFLQMIPCRTVYGSSYLLHDFSESCDSTEHIRLLAVNVVLGVGLFICGVPIFFMMCMLRFQLPHILREKRLDAQMSNLLTYVAAQPVLDCASKKLPRVKLPDDVIDVIYAHIHDHSSEHSYVQRCRLIHQCCKDAQSHGPTFTTNELFVDEDSGAKMTVMSALEEPERTRVDEQPPDVMEPLHEPSDREAKMTALLAEAIENSHVPRWYHARWTLIHSAKDRLAPYQDLETAAITSIGFLFTAYKPEYWWFEIWETGRKLLFVAFPVIFGDVEPQLCGTMIVCLAYVATLHFLSPNANPLALSVKLLFAYLLLLNSLYAWMIMGGIVNSKDSISSICLAVLNIIAFTIPGIFSLVLMALALPKLLPKSRRNSQRRTDKNRSKGRKSSMTDIDVDVSGE</sequence>
<protein>
    <recommendedName>
        <fullName evidence="10">EF-hand domain-containing protein</fullName>
    </recommendedName>
</protein>
<dbReference type="GO" id="GO:0016020">
    <property type="term" value="C:membrane"/>
    <property type="evidence" value="ECO:0007669"/>
    <property type="project" value="UniProtKB-SubCell"/>
</dbReference>
<dbReference type="Gene3D" id="2.10.50.10">
    <property type="entry name" value="Tumor Necrosis Factor Receptor, subunit A, domain 2"/>
    <property type="match status" value="1"/>
</dbReference>
<feature type="transmembrane region" description="Helical" evidence="8">
    <location>
        <begin position="2225"/>
        <end position="2245"/>
    </location>
</feature>
<feature type="transmembrane region" description="Helical" evidence="8">
    <location>
        <begin position="1864"/>
        <end position="1888"/>
    </location>
</feature>
<dbReference type="EMBL" id="LGRX02003221">
    <property type="protein sequence ID" value="KAK3282620.1"/>
    <property type="molecule type" value="Genomic_DNA"/>
</dbReference>
<comment type="subcellular location">
    <subcellularLocation>
        <location evidence="1">Membrane</location>
        <topology evidence="1">Multi-pass membrane protein</topology>
    </subcellularLocation>
</comment>
<feature type="compositionally biased region" description="Polar residues" evidence="7">
    <location>
        <begin position="87"/>
        <end position="103"/>
    </location>
</feature>
<keyword evidence="2 8" id="KW-0812">Transmembrane</keyword>
<evidence type="ECO:0000256" key="8">
    <source>
        <dbReference type="SAM" id="Phobius"/>
    </source>
</evidence>
<dbReference type="Proteomes" id="UP001190700">
    <property type="component" value="Unassembled WGS sequence"/>
</dbReference>
<dbReference type="PRINTS" id="PR00248">
    <property type="entry name" value="GPCRMGR"/>
</dbReference>
<dbReference type="Gene3D" id="3.40.50.2300">
    <property type="match status" value="8"/>
</dbReference>
<feature type="region of interest" description="Disordered" evidence="7">
    <location>
        <begin position="2082"/>
        <end position="2102"/>
    </location>
</feature>
<feature type="transmembrane region" description="Helical" evidence="8">
    <location>
        <begin position="2251"/>
        <end position="2279"/>
    </location>
</feature>
<feature type="domain" description="EF-hand" evidence="10">
    <location>
        <begin position="37"/>
        <end position="72"/>
    </location>
</feature>
<feature type="transmembrane region" description="Helical" evidence="8">
    <location>
        <begin position="1956"/>
        <end position="1978"/>
    </location>
</feature>
<feature type="signal peptide" evidence="9">
    <location>
        <begin position="1"/>
        <end position="26"/>
    </location>
</feature>
<keyword evidence="4 8" id="KW-0472">Membrane</keyword>
<gene>
    <name evidence="11" type="ORF">CYMTET_9652</name>
</gene>
<accession>A0AAE0LF88</accession>
<evidence type="ECO:0000256" key="3">
    <source>
        <dbReference type="ARBA" id="ARBA00022989"/>
    </source>
</evidence>
<keyword evidence="12" id="KW-1185">Reference proteome</keyword>
<evidence type="ECO:0000256" key="6">
    <source>
        <dbReference type="ARBA" id="ARBA00023180"/>
    </source>
</evidence>
<comment type="caution">
    <text evidence="11">The sequence shown here is derived from an EMBL/GenBank/DDBJ whole genome shotgun (WGS) entry which is preliminary data.</text>
</comment>